<dbReference type="RefSeq" id="WP_135441443.1">
    <property type="nucleotide sequence ID" value="NZ_SRLE01000004.1"/>
</dbReference>
<dbReference type="EMBL" id="SRLE01000004">
    <property type="protein sequence ID" value="TGD75304.1"/>
    <property type="molecule type" value="Genomic_DNA"/>
</dbReference>
<reference evidence="1 2" key="1">
    <citation type="submission" date="2019-04" db="EMBL/GenBank/DDBJ databases">
        <title>Taxonomy of novel Haliea sp. from mangrove soil of West Coast of India.</title>
        <authorList>
            <person name="Verma A."/>
            <person name="Kumar P."/>
            <person name="Krishnamurthi S."/>
        </authorList>
    </citation>
    <scope>NUCLEOTIDE SEQUENCE [LARGE SCALE GENOMIC DNA]</scope>
    <source>
        <strain evidence="1 2">SAOS-164</strain>
    </source>
</reference>
<gene>
    <name evidence="1" type="ORF">E4634_04745</name>
</gene>
<evidence type="ECO:0000313" key="1">
    <source>
        <dbReference type="EMBL" id="TGD75304.1"/>
    </source>
</evidence>
<keyword evidence="2" id="KW-1185">Reference proteome</keyword>
<sequence>MLQEKTARMSIFRFAEAVDLEDTGIMRHAPLTPVQAEGVQALVDAGYGEGARSRVLVDLPGFSLVHVWFKAEFPLLLHSHDQDCLYYVIAGSLRLGRETLEAGDGFFIEADVPYTYTAGPEGVEVLEYRNANGFDFVNHARDAAFYQRAAQIAASQRQAWLDMPPPSAARK</sequence>
<name>A0A4Z0M731_9GAMM</name>
<dbReference type="Proteomes" id="UP000298050">
    <property type="component" value="Unassembled WGS sequence"/>
</dbReference>
<evidence type="ECO:0000313" key="2">
    <source>
        <dbReference type="Proteomes" id="UP000298050"/>
    </source>
</evidence>
<protein>
    <submittedName>
        <fullName evidence="1">Cupin domain-containing protein</fullName>
    </submittedName>
</protein>
<organism evidence="1 2">
    <name type="scientific">Mangrovimicrobium sediminis</name>
    <dbReference type="NCBI Taxonomy" id="2562682"/>
    <lineage>
        <taxon>Bacteria</taxon>
        <taxon>Pseudomonadati</taxon>
        <taxon>Pseudomonadota</taxon>
        <taxon>Gammaproteobacteria</taxon>
        <taxon>Cellvibrionales</taxon>
        <taxon>Halieaceae</taxon>
        <taxon>Mangrovimicrobium</taxon>
    </lineage>
</organism>
<dbReference type="AlphaFoldDB" id="A0A4Z0M731"/>
<comment type="caution">
    <text evidence="1">The sequence shown here is derived from an EMBL/GenBank/DDBJ whole genome shotgun (WGS) entry which is preliminary data.</text>
</comment>
<dbReference type="InterPro" id="IPR014710">
    <property type="entry name" value="RmlC-like_jellyroll"/>
</dbReference>
<dbReference type="InterPro" id="IPR011051">
    <property type="entry name" value="RmlC_Cupin_sf"/>
</dbReference>
<dbReference type="OrthoDB" id="7618523at2"/>
<proteinExistence type="predicted"/>
<dbReference type="Gene3D" id="2.60.120.10">
    <property type="entry name" value="Jelly Rolls"/>
    <property type="match status" value="1"/>
</dbReference>
<dbReference type="SUPFAM" id="SSF51182">
    <property type="entry name" value="RmlC-like cupins"/>
    <property type="match status" value="1"/>
</dbReference>
<accession>A0A4Z0M731</accession>